<organism evidence="1 2">
    <name type="scientific">Tsukamurella spumae</name>
    <dbReference type="NCBI Taxonomy" id="44753"/>
    <lineage>
        <taxon>Bacteria</taxon>
        <taxon>Bacillati</taxon>
        <taxon>Actinomycetota</taxon>
        <taxon>Actinomycetes</taxon>
        <taxon>Mycobacteriales</taxon>
        <taxon>Tsukamurellaceae</taxon>
        <taxon>Tsukamurella</taxon>
    </lineage>
</organism>
<evidence type="ECO:0000313" key="1">
    <source>
        <dbReference type="EMBL" id="NKY17081.1"/>
    </source>
</evidence>
<proteinExistence type="predicted"/>
<evidence type="ECO:0000313" key="2">
    <source>
        <dbReference type="Proteomes" id="UP000582646"/>
    </source>
</evidence>
<dbReference type="Proteomes" id="UP000582646">
    <property type="component" value="Unassembled WGS sequence"/>
</dbReference>
<dbReference type="AlphaFoldDB" id="A0A846WVX0"/>
<accession>A0A846WVX0</accession>
<sequence>MTNVEEGTRHDLRIRRLAARVSIAGRRRQKLPVPQQLIDFADGKADEPGISAPAGWMLPSPGMTQRERSELRTMNVRRAAARVSIAGRRRQKLSVPQQLIDFADGKVDDPGPF</sequence>
<name>A0A846WVX0_9ACTN</name>
<comment type="caution">
    <text evidence="1">The sequence shown here is derived from an EMBL/GenBank/DDBJ whole genome shotgun (WGS) entry which is preliminary data.</text>
</comment>
<dbReference type="RefSeq" id="WP_168544204.1">
    <property type="nucleotide sequence ID" value="NZ_BAAAKS010000025.1"/>
</dbReference>
<dbReference type="EMBL" id="JAAXOQ010000002">
    <property type="protein sequence ID" value="NKY17081.1"/>
    <property type="molecule type" value="Genomic_DNA"/>
</dbReference>
<protein>
    <submittedName>
        <fullName evidence="1">Uncharacterized protein</fullName>
    </submittedName>
</protein>
<reference evidence="1 2" key="1">
    <citation type="submission" date="2020-04" db="EMBL/GenBank/DDBJ databases">
        <title>MicrobeNet Type strains.</title>
        <authorList>
            <person name="Nicholson A.C."/>
        </authorList>
    </citation>
    <scope>NUCLEOTIDE SEQUENCE [LARGE SCALE GENOMIC DNA]</scope>
    <source>
        <strain evidence="1 2">DSM 44113</strain>
    </source>
</reference>
<gene>
    <name evidence="1" type="ORF">HF999_01645</name>
</gene>
<keyword evidence="2" id="KW-1185">Reference proteome</keyword>